<dbReference type="RefSeq" id="XP_013015990.1">
    <property type="nucleotide sequence ID" value="XM_013160536.1"/>
</dbReference>
<evidence type="ECO:0000256" key="6">
    <source>
        <dbReference type="ARBA" id="ARBA00023128"/>
    </source>
</evidence>
<dbReference type="HOGENOM" id="CLU_015166_3_5_1"/>
<evidence type="ECO:0000256" key="4">
    <source>
        <dbReference type="ARBA" id="ARBA00022692"/>
    </source>
</evidence>
<keyword evidence="12" id="KW-1185">Reference proteome</keyword>
<organism evidence="11 12">
    <name type="scientific">Schizosaccharomyces octosporus (strain yFS286)</name>
    <name type="common">Fission yeast</name>
    <name type="synonym">Octosporomyces octosporus</name>
    <dbReference type="NCBI Taxonomy" id="483514"/>
    <lineage>
        <taxon>Eukaryota</taxon>
        <taxon>Fungi</taxon>
        <taxon>Dikarya</taxon>
        <taxon>Ascomycota</taxon>
        <taxon>Taphrinomycotina</taxon>
        <taxon>Schizosaccharomycetes</taxon>
        <taxon>Schizosaccharomycetales</taxon>
        <taxon>Schizosaccharomycetaceae</taxon>
        <taxon>Schizosaccharomyces</taxon>
    </lineage>
</organism>
<dbReference type="InterPro" id="IPR018108">
    <property type="entry name" value="MCP_transmembrane"/>
</dbReference>
<evidence type="ECO:0000313" key="12">
    <source>
        <dbReference type="Proteomes" id="UP000016088"/>
    </source>
</evidence>
<keyword evidence="3 9" id="KW-0813">Transport</keyword>
<dbReference type="GeneID" id="25031020"/>
<proteinExistence type="inferred from homology"/>
<feature type="transmembrane region" description="Helical" evidence="10">
    <location>
        <begin position="175"/>
        <end position="196"/>
    </location>
</feature>
<protein>
    <submittedName>
        <fullName evidence="11">Iron ion transporter</fullName>
    </submittedName>
</protein>
<evidence type="ECO:0000256" key="9">
    <source>
        <dbReference type="RuleBase" id="RU000488"/>
    </source>
</evidence>
<dbReference type="eggNOG" id="KOG0760">
    <property type="taxonomic scope" value="Eukaryota"/>
</dbReference>
<comment type="subcellular location">
    <subcellularLocation>
        <location evidence="1">Mitochondrion membrane</location>
        <topology evidence="1">Multi-pass membrane protein</topology>
    </subcellularLocation>
</comment>
<dbReference type="PROSITE" id="PS50920">
    <property type="entry name" value="SOLCAR"/>
    <property type="match status" value="2"/>
</dbReference>
<dbReference type="Gene3D" id="1.50.40.10">
    <property type="entry name" value="Mitochondrial carrier domain"/>
    <property type="match status" value="1"/>
</dbReference>
<dbReference type="EMBL" id="KE503206">
    <property type="protein sequence ID" value="EPX74559.1"/>
    <property type="molecule type" value="Genomic_DNA"/>
</dbReference>
<evidence type="ECO:0000256" key="1">
    <source>
        <dbReference type="ARBA" id="ARBA00004225"/>
    </source>
</evidence>
<accession>S9RKT8</accession>
<feature type="repeat" description="Solcar" evidence="8">
    <location>
        <begin position="81"/>
        <end position="162"/>
    </location>
</feature>
<dbReference type="PANTHER" id="PTHR45758:SF3">
    <property type="entry name" value="MITOCHONDRIAL SUBSTRATE CARRIER FAMILY PROTEIN E"/>
    <property type="match status" value="1"/>
</dbReference>
<dbReference type="VEuPathDB" id="FungiDB:SOCG_02042"/>
<dbReference type="Pfam" id="PF00153">
    <property type="entry name" value="Mito_carr"/>
    <property type="match status" value="2"/>
</dbReference>
<dbReference type="Proteomes" id="UP000016088">
    <property type="component" value="Unassembled WGS sequence"/>
</dbReference>
<dbReference type="InterPro" id="IPR023395">
    <property type="entry name" value="MCP_dom_sf"/>
</dbReference>
<evidence type="ECO:0000256" key="10">
    <source>
        <dbReference type="SAM" id="Phobius"/>
    </source>
</evidence>
<evidence type="ECO:0000256" key="5">
    <source>
        <dbReference type="ARBA" id="ARBA00022989"/>
    </source>
</evidence>
<dbReference type="GO" id="GO:0005381">
    <property type="term" value="F:iron ion transmembrane transporter activity"/>
    <property type="evidence" value="ECO:0007669"/>
    <property type="project" value="UniProtKB-ARBA"/>
</dbReference>
<dbReference type="OMA" id="VWVPIDV"/>
<feature type="transmembrane region" description="Helical" evidence="10">
    <location>
        <begin position="45"/>
        <end position="66"/>
    </location>
</feature>
<keyword evidence="4 8" id="KW-0812">Transmembrane</keyword>
<keyword evidence="7 8" id="KW-0472">Membrane</keyword>
<feature type="repeat" description="Solcar" evidence="8">
    <location>
        <begin position="170"/>
        <end position="267"/>
    </location>
</feature>
<dbReference type="SUPFAM" id="SSF103506">
    <property type="entry name" value="Mitochondrial carrier"/>
    <property type="match status" value="1"/>
</dbReference>
<keyword evidence="5 10" id="KW-1133">Transmembrane helix</keyword>
<gene>
    <name evidence="11" type="ORF">SOCG_02042</name>
</gene>
<dbReference type="OrthoDB" id="428293at2759"/>
<sequence length="271" mass="30042">MDLQTLIAASSGSVASRVICHPIDTITVHKQTVGSFSFRNTPLKAYYRGLPISLTLITPATCLYMSTYVESKRRLKDYLGDGVLLYSACGMTAEVVSSFVWTPLEVIKARTQISQHGVIPTIKSLQKQEGIKGFYRGYWMGIAIYLPTTVSWWVMYEETKKWLQANTNFDISLVAPLASALGTVVATTISTPLDIVKTRYQVATSSAMQKTEFANISSNKIKISDVARLLFKERGLGGFTRGLMFRMAYIMPSGMISMSVFESFRGGAFDQ</sequence>
<reference evidence="11 12" key="1">
    <citation type="journal article" date="2011" name="Science">
        <title>Comparative functional genomics of the fission yeasts.</title>
        <authorList>
            <person name="Rhind N."/>
            <person name="Chen Z."/>
            <person name="Yassour M."/>
            <person name="Thompson D.A."/>
            <person name="Haas B.J."/>
            <person name="Habib N."/>
            <person name="Wapinski I."/>
            <person name="Roy S."/>
            <person name="Lin M.F."/>
            <person name="Heiman D.I."/>
            <person name="Young S.K."/>
            <person name="Furuya K."/>
            <person name="Guo Y."/>
            <person name="Pidoux A."/>
            <person name="Chen H.M."/>
            <person name="Robbertse B."/>
            <person name="Goldberg J.M."/>
            <person name="Aoki K."/>
            <person name="Bayne E.H."/>
            <person name="Berlin A.M."/>
            <person name="Desjardins C.A."/>
            <person name="Dobbs E."/>
            <person name="Dukaj L."/>
            <person name="Fan L."/>
            <person name="FitzGerald M.G."/>
            <person name="French C."/>
            <person name="Gujja S."/>
            <person name="Hansen K."/>
            <person name="Keifenheim D."/>
            <person name="Levin J.Z."/>
            <person name="Mosher R.A."/>
            <person name="Mueller C.A."/>
            <person name="Pfiffner J."/>
            <person name="Priest M."/>
            <person name="Russ C."/>
            <person name="Smialowska A."/>
            <person name="Swoboda P."/>
            <person name="Sykes S.M."/>
            <person name="Vaughn M."/>
            <person name="Vengrova S."/>
            <person name="Yoder R."/>
            <person name="Zeng Q."/>
            <person name="Allshire R."/>
            <person name="Baulcombe D."/>
            <person name="Birren B.W."/>
            <person name="Brown W."/>
            <person name="Ekwall K."/>
            <person name="Kellis M."/>
            <person name="Leatherwood J."/>
            <person name="Levin H."/>
            <person name="Margalit H."/>
            <person name="Martienssen R."/>
            <person name="Nieduszynski C.A."/>
            <person name="Spatafora J.W."/>
            <person name="Friedman N."/>
            <person name="Dalgaard J.Z."/>
            <person name="Baumann P."/>
            <person name="Niki H."/>
            <person name="Regev A."/>
            <person name="Nusbaum C."/>
        </authorList>
    </citation>
    <scope>NUCLEOTIDE SEQUENCE [LARGE SCALE GENOMIC DNA]</scope>
    <source>
        <strain evidence="12">yFS286</strain>
    </source>
</reference>
<evidence type="ECO:0000313" key="11">
    <source>
        <dbReference type="EMBL" id="EPX74559.1"/>
    </source>
</evidence>
<evidence type="ECO:0000256" key="8">
    <source>
        <dbReference type="PROSITE-ProRule" id="PRU00282"/>
    </source>
</evidence>
<evidence type="ECO:0000256" key="7">
    <source>
        <dbReference type="ARBA" id="ARBA00023136"/>
    </source>
</evidence>
<feature type="transmembrane region" description="Helical" evidence="10">
    <location>
        <begin position="137"/>
        <end position="155"/>
    </location>
</feature>
<keyword evidence="6" id="KW-0496">Mitochondrion</keyword>
<evidence type="ECO:0000256" key="2">
    <source>
        <dbReference type="ARBA" id="ARBA00006375"/>
    </source>
</evidence>
<evidence type="ECO:0000256" key="3">
    <source>
        <dbReference type="ARBA" id="ARBA00022448"/>
    </source>
</evidence>
<dbReference type="PANTHER" id="PTHR45758">
    <property type="entry name" value="MITOFERRIN-1-RELATED"/>
    <property type="match status" value="1"/>
</dbReference>
<dbReference type="AlphaFoldDB" id="S9RKT8"/>
<comment type="similarity">
    <text evidence="2 9">Belongs to the mitochondrial carrier (TC 2.A.29) family.</text>
</comment>
<name>S9RKT8_SCHOY</name>
<dbReference type="GO" id="GO:0031966">
    <property type="term" value="C:mitochondrial membrane"/>
    <property type="evidence" value="ECO:0007669"/>
    <property type="project" value="UniProtKB-SubCell"/>
</dbReference>